<gene>
    <name evidence="1" type="ORF">ABEB36_006389</name>
</gene>
<reference evidence="1 2" key="1">
    <citation type="submission" date="2024-05" db="EMBL/GenBank/DDBJ databases">
        <title>Genetic variation in Jamaican populations of the coffee berry borer (Hypothenemus hampei).</title>
        <authorList>
            <person name="Errbii M."/>
            <person name="Myrie A."/>
        </authorList>
    </citation>
    <scope>NUCLEOTIDE SEQUENCE [LARGE SCALE GENOMIC DNA]</scope>
    <source>
        <strain evidence="1">JA-Hopewell-2020-01-JO</strain>
        <tissue evidence="1">Whole body</tissue>
    </source>
</reference>
<dbReference type="EMBL" id="JBDJPC010000005">
    <property type="protein sequence ID" value="KAL1500979.1"/>
    <property type="molecule type" value="Genomic_DNA"/>
</dbReference>
<evidence type="ECO:0000313" key="2">
    <source>
        <dbReference type="Proteomes" id="UP001566132"/>
    </source>
</evidence>
<name>A0ABD1EQD5_HYPHA</name>
<sequence length="88" mass="10396">MGKWAKYSKNHKKEWELESSFKGKYISWGLNMKKSSYKHMSKNALSQKYRVLNIKKKNISLFFTLTIHCSGRNNTCHVSSYSKNFPEI</sequence>
<comment type="caution">
    <text evidence="1">The sequence shown here is derived from an EMBL/GenBank/DDBJ whole genome shotgun (WGS) entry which is preliminary data.</text>
</comment>
<proteinExistence type="predicted"/>
<organism evidence="1 2">
    <name type="scientific">Hypothenemus hampei</name>
    <name type="common">Coffee berry borer</name>
    <dbReference type="NCBI Taxonomy" id="57062"/>
    <lineage>
        <taxon>Eukaryota</taxon>
        <taxon>Metazoa</taxon>
        <taxon>Ecdysozoa</taxon>
        <taxon>Arthropoda</taxon>
        <taxon>Hexapoda</taxon>
        <taxon>Insecta</taxon>
        <taxon>Pterygota</taxon>
        <taxon>Neoptera</taxon>
        <taxon>Endopterygota</taxon>
        <taxon>Coleoptera</taxon>
        <taxon>Polyphaga</taxon>
        <taxon>Cucujiformia</taxon>
        <taxon>Curculionidae</taxon>
        <taxon>Scolytinae</taxon>
        <taxon>Hypothenemus</taxon>
    </lineage>
</organism>
<keyword evidence="2" id="KW-1185">Reference proteome</keyword>
<accession>A0ABD1EQD5</accession>
<dbReference type="Proteomes" id="UP001566132">
    <property type="component" value="Unassembled WGS sequence"/>
</dbReference>
<dbReference type="AlphaFoldDB" id="A0ABD1EQD5"/>
<protein>
    <submittedName>
        <fullName evidence="1">Uncharacterized protein</fullName>
    </submittedName>
</protein>
<evidence type="ECO:0000313" key="1">
    <source>
        <dbReference type="EMBL" id="KAL1500979.1"/>
    </source>
</evidence>